<evidence type="ECO:0000313" key="1">
    <source>
        <dbReference type="EMBL" id="EFE77386.2"/>
    </source>
</evidence>
<evidence type="ECO:0000313" key="2">
    <source>
        <dbReference type="Proteomes" id="UP000003986"/>
    </source>
</evidence>
<name>D6AL09_STRFL</name>
<reference evidence="2" key="2">
    <citation type="submission" date="2008-12" db="EMBL/GenBank/DDBJ databases">
        <title>Annotation of Streptomyces roseosporus strain NRRL 15998.</title>
        <authorList>
            <consortium name="The Broad Institute Genome Sequencing Platform"/>
            <consortium name="Broad Institute Microbial Sequencing Center"/>
            <person name="Fischbach M."/>
            <person name="Ward D."/>
            <person name="Young S."/>
            <person name="Kodira C.D."/>
            <person name="Zeng Q."/>
            <person name="Koehrsen M."/>
            <person name="Godfrey P."/>
            <person name="Alvarado L."/>
            <person name="Berlin A.M."/>
            <person name="Borenstein D."/>
            <person name="Chen Z."/>
            <person name="Engels R."/>
            <person name="Freedman E."/>
            <person name="Gellesch M."/>
            <person name="Goldberg J."/>
            <person name="Griggs A."/>
            <person name="Gujja S."/>
            <person name="Heiman D.I."/>
            <person name="Hepburn T.A."/>
            <person name="Howarth C."/>
            <person name="Jen D."/>
            <person name="Larson L."/>
            <person name="Lewis B."/>
            <person name="Mehta T."/>
            <person name="Park D."/>
            <person name="Pearson M."/>
            <person name="Roberts A."/>
            <person name="Saif S."/>
            <person name="Shea T.D."/>
            <person name="Shenoy N."/>
            <person name="Sisk P."/>
            <person name="Stolte C."/>
            <person name="Sykes S.N."/>
            <person name="Walk T."/>
            <person name="White J."/>
            <person name="Yandava C."/>
            <person name="Straight P."/>
            <person name="Clardy J."/>
            <person name="Hung D."/>
            <person name="Kolter R."/>
            <person name="Mekalanos J."/>
            <person name="Walker S."/>
            <person name="Walsh C.T."/>
            <person name="Wieland B.L.C."/>
            <person name="Ilzarbe M."/>
            <person name="Galagan J."/>
            <person name="Nusbaum C."/>
            <person name="Birren B."/>
        </authorList>
    </citation>
    <scope>NUCLEOTIDE SEQUENCE [LARGE SCALE GENOMIC DNA]</scope>
    <source>
        <strain evidence="2">NRRL 15998</strain>
    </source>
</reference>
<reference evidence="2" key="1">
    <citation type="submission" date="2008-10" db="EMBL/GenBank/DDBJ databases">
        <authorList>
            <person name="Molnar K."/>
        </authorList>
    </citation>
    <scope>NUCLEOTIDE SEQUENCE [LARGE SCALE GENOMIC DNA]</scope>
    <source>
        <strain evidence="2">NRRL 15998</strain>
    </source>
</reference>
<accession>D6AL09</accession>
<protein>
    <submittedName>
        <fullName evidence="1">Predicted protein</fullName>
    </submittedName>
</protein>
<dbReference type="Proteomes" id="UP000003986">
    <property type="component" value="Unassembled WGS sequence"/>
</dbReference>
<organism evidence="1 2">
    <name type="scientific">Streptomyces filamentosus NRRL 15998</name>
    <dbReference type="NCBI Taxonomy" id="457431"/>
    <lineage>
        <taxon>Bacteria</taxon>
        <taxon>Bacillati</taxon>
        <taxon>Actinomycetota</taxon>
        <taxon>Actinomycetes</taxon>
        <taxon>Kitasatosporales</taxon>
        <taxon>Streptomycetaceae</taxon>
        <taxon>Streptomyces</taxon>
    </lineage>
</organism>
<sequence>MGPWAMCAPGLHPNAPFRAQQSRYSARSSAYTNAHALNWKPVTGRARPIAFRVGRPEEKS</sequence>
<proteinExistence type="predicted"/>
<dbReference type="EMBL" id="DS999644">
    <property type="protein sequence ID" value="EFE77386.2"/>
    <property type="molecule type" value="Genomic_DNA"/>
</dbReference>
<dbReference type="AlphaFoldDB" id="D6AL09"/>
<gene>
    <name evidence="1" type="ORF">SSGG_04753</name>
</gene>